<dbReference type="RefSeq" id="WP_119531329.1">
    <property type="nucleotide sequence ID" value="NZ_JBHSSP010000021.1"/>
</dbReference>
<dbReference type="GO" id="GO:0003677">
    <property type="term" value="F:DNA binding"/>
    <property type="evidence" value="ECO:0007669"/>
    <property type="project" value="UniProtKB-KW"/>
</dbReference>
<protein>
    <recommendedName>
        <fullName evidence="4">Type I restriction modification DNA specificity domain-containing protein</fullName>
    </recommendedName>
</protein>
<dbReference type="Gene3D" id="3.90.220.20">
    <property type="entry name" value="DNA methylase specificity domains"/>
    <property type="match status" value="1"/>
</dbReference>
<name>A0A3A1YQY5_9GAMM</name>
<evidence type="ECO:0000256" key="3">
    <source>
        <dbReference type="ARBA" id="ARBA00023125"/>
    </source>
</evidence>
<dbReference type="InterPro" id="IPR000055">
    <property type="entry name" value="Restrct_endonuc_typeI_TRD"/>
</dbReference>
<dbReference type="Proteomes" id="UP000265916">
    <property type="component" value="Unassembled WGS sequence"/>
</dbReference>
<reference evidence="5 6" key="1">
    <citation type="submission" date="2017-08" db="EMBL/GenBank/DDBJ databases">
        <title>Reclassification of Bisgaard taxon 37 and 44.</title>
        <authorList>
            <person name="Christensen H."/>
        </authorList>
    </citation>
    <scope>NUCLEOTIDE SEQUENCE [LARGE SCALE GENOMIC DNA]</scope>
    <source>
        <strain evidence="5 6">111</strain>
    </source>
</reference>
<dbReference type="GO" id="GO:0009307">
    <property type="term" value="P:DNA restriction-modification system"/>
    <property type="evidence" value="ECO:0007669"/>
    <property type="project" value="UniProtKB-KW"/>
</dbReference>
<dbReference type="SUPFAM" id="SSF116734">
    <property type="entry name" value="DNA methylase specificity domain"/>
    <property type="match status" value="1"/>
</dbReference>
<evidence type="ECO:0000256" key="2">
    <source>
        <dbReference type="ARBA" id="ARBA00022747"/>
    </source>
</evidence>
<dbReference type="Pfam" id="PF01420">
    <property type="entry name" value="Methylase_S"/>
    <property type="match status" value="1"/>
</dbReference>
<evidence type="ECO:0000313" key="5">
    <source>
        <dbReference type="EMBL" id="RIY38447.1"/>
    </source>
</evidence>
<accession>A0A3A1YQY5</accession>
<organism evidence="5 6">
    <name type="scientific">Psittacicella hinzii</name>
    <dbReference type="NCBI Taxonomy" id="2028575"/>
    <lineage>
        <taxon>Bacteria</taxon>
        <taxon>Pseudomonadati</taxon>
        <taxon>Pseudomonadota</taxon>
        <taxon>Gammaproteobacteria</taxon>
        <taxon>Pasteurellales</taxon>
        <taxon>Psittacicellaceae</taxon>
        <taxon>Psittacicella</taxon>
    </lineage>
</organism>
<feature type="domain" description="Type I restriction modification DNA specificity" evidence="4">
    <location>
        <begin position="17"/>
        <end position="151"/>
    </location>
</feature>
<evidence type="ECO:0000313" key="6">
    <source>
        <dbReference type="Proteomes" id="UP000265916"/>
    </source>
</evidence>
<sequence>MKKRMPELRFSGFTASWQASQIGKVSKFVASTTNKKDTVAQASTSHPYPLYDGNKCIGYSKSYIFDQDYIALSKDGTVGKLSLKPAFSDVIATIGALQAQKGVDLLLALQRCDLSKYAVGSAVKHIYFKDYQEHSLYIPQKQEQQKISQFFCCHRTTNCCCAAITNAN</sequence>
<gene>
    <name evidence="5" type="ORF">CKF58_04300</name>
</gene>
<keyword evidence="2" id="KW-0680">Restriction system</keyword>
<comment type="similarity">
    <text evidence="1">Belongs to the type-I restriction system S methylase family.</text>
</comment>
<dbReference type="AlphaFoldDB" id="A0A3A1YQY5"/>
<dbReference type="EMBL" id="NRJG01000068">
    <property type="protein sequence ID" value="RIY38447.1"/>
    <property type="molecule type" value="Genomic_DNA"/>
</dbReference>
<comment type="caution">
    <text evidence="5">The sequence shown here is derived from an EMBL/GenBank/DDBJ whole genome shotgun (WGS) entry which is preliminary data.</text>
</comment>
<dbReference type="OrthoDB" id="9798929at2"/>
<keyword evidence="3" id="KW-0238">DNA-binding</keyword>
<keyword evidence="6" id="KW-1185">Reference proteome</keyword>
<proteinExistence type="inferred from homology"/>
<dbReference type="InterPro" id="IPR044946">
    <property type="entry name" value="Restrct_endonuc_typeI_TRD_sf"/>
</dbReference>
<evidence type="ECO:0000256" key="1">
    <source>
        <dbReference type="ARBA" id="ARBA00010923"/>
    </source>
</evidence>
<evidence type="ECO:0000259" key="4">
    <source>
        <dbReference type="Pfam" id="PF01420"/>
    </source>
</evidence>